<evidence type="ECO:0000313" key="9">
    <source>
        <dbReference type="Proteomes" id="UP001627284"/>
    </source>
</evidence>
<dbReference type="PANTHER" id="PTHR31793">
    <property type="entry name" value="4-HYDROXYBENZOYL-COA THIOESTERASE FAMILY MEMBER"/>
    <property type="match status" value="1"/>
</dbReference>
<dbReference type="SUPFAM" id="SSF54637">
    <property type="entry name" value="Thioesterase/thiol ester dehydrase-isomerase"/>
    <property type="match status" value="1"/>
</dbReference>
<evidence type="ECO:0000256" key="4">
    <source>
        <dbReference type="ARBA" id="ARBA00022640"/>
    </source>
</evidence>
<comment type="caution">
    <text evidence="8">The sequence shown here is derived from an EMBL/GenBank/DDBJ whole genome shotgun (WGS) entry which is preliminary data.</text>
</comment>
<keyword evidence="6" id="KW-0809">Transit peptide</keyword>
<keyword evidence="5" id="KW-0378">Hydrolase</keyword>
<evidence type="ECO:0000256" key="2">
    <source>
        <dbReference type="ARBA" id="ARBA00005953"/>
    </source>
</evidence>
<dbReference type="GO" id="GO:0016297">
    <property type="term" value="F:fatty acyl-[ACP] hydrolase activity"/>
    <property type="evidence" value="ECO:0007669"/>
    <property type="project" value="UniProtKB-ARBA"/>
</dbReference>
<evidence type="ECO:0000256" key="1">
    <source>
        <dbReference type="ARBA" id="ARBA00004229"/>
    </source>
</evidence>
<evidence type="ECO:0000256" key="6">
    <source>
        <dbReference type="ARBA" id="ARBA00022946"/>
    </source>
</evidence>
<evidence type="ECO:0000256" key="5">
    <source>
        <dbReference type="ARBA" id="ARBA00022801"/>
    </source>
</evidence>
<dbReference type="InterPro" id="IPR050563">
    <property type="entry name" value="4-hydroxybenzoyl-CoA_TE"/>
</dbReference>
<comment type="subcellular location">
    <subcellularLocation>
        <location evidence="1">Plastid</location>
        <location evidence="1">Chloroplast</location>
    </subcellularLocation>
</comment>
<accession>A0ABD2ULY2</accession>
<keyword evidence="7" id="KW-0443">Lipid metabolism</keyword>
<dbReference type="CDD" id="cd00586">
    <property type="entry name" value="4HBT"/>
    <property type="match status" value="1"/>
</dbReference>
<dbReference type="Gene3D" id="3.10.129.10">
    <property type="entry name" value="Hotdog Thioesterase"/>
    <property type="match status" value="1"/>
</dbReference>
<keyword evidence="9" id="KW-1185">Reference proteome</keyword>
<dbReference type="AlphaFoldDB" id="A0ABD2ULY2"/>
<keyword evidence="3" id="KW-0150">Chloroplast</keyword>
<dbReference type="FunFam" id="3.10.129.10:FF:000037">
    <property type="entry name" value="acyl-acyl carrier protein thioesterase ATL3, chloroplastic"/>
    <property type="match status" value="1"/>
</dbReference>
<organism evidence="8 9">
    <name type="scientific">Solanum stoloniferum</name>
    <dbReference type="NCBI Taxonomy" id="62892"/>
    <lineage>
        <taxon>Eukaryota</taxon>
        <taxon>Viridiplantae</taxon>
        <taxon>Streptophyta</taxon>
        <taxon>Embryophyta</taxon>
        <taxon>Tracheophyta</taxon>
        <taxon>Spermatophyta</taxon>
        <taxon>Magnoliopsida</taxon>
        <taxon>eudicotyledons</taxon>
        <taxon>Gunneridae</taxon>
        <taxon>Pentapetalae</taxon>
        <taxon>asterids</taxon>
        <taxon>lamiids</taxon>
        <taxon>Solanales</taxon>
        <taxon>Solanaceae</taxon>
        <taxon>Solanoideae</taxon>
        <taxon>Solaneae</taxon>
        <taxon>Solanum</taxon>
    </lineage>
</organism>
<name>A0ABD2ULY2_9SOLN</name>
<dbReference type="EMBL" id="JBJKTR010000004">
    <property type="protein sequence ID" value="KAL3369860.1"/>
    <property type="molecule type" value="Genomic_DNA"/>
</dbReference>
<protein>
    <submittedName>
        <fullName evidence="8">Uncharacterized protein</fullName>
    </submittedName>
</protein>
<gene>
    <name evidence="8" type="ORF">AABB24_007080</name>
</gene>
<dbReference type="Pfam" id="PF13279">
    <property type="entry name" value="4HBT_2"/>
    <property type="match status" value="1"/>
</dbReference>
<comment type="similarity">
    <text evidence="2">Belongs to the 4-hydroxybenzoyl-CoA thioesterase family.</text>
</comment>
<dbReference type="PANTHER" id="PTHR31793:SF34">
    <property type="entry name" value="THIOESTERASE DOMAIN-CONTAINING PROTEIN"/>
    <property type="match status" value="1"/>
</dbReference>
<sequence length="228" mass="26347">NRFPNICNFLLFYTSEIFRQMSHSVCIAPNPLLLNHRPPPSTFPIIPHRQLSLPNLQLSSHKSRSFEAHNAFDLKGTQGMGDQLYQHEVELKVRDYELDQFGVVNNATYASYCQHCRHEFLEKIGVSVDEVCRNGDALATTELSLKYLAPLRSGDRFVVKVRISRSTAARLFFEHFIFKLPDQEPILEARGIAVWLNRSYRPIRIPSEFSSKFVQFLHQKSCGTQHRL</sequence>
<evidence type="ECO:0000313" key="8">
    <source>
        <dbReference type="EMBL" id="KAL3369860.1"/>
    </source>
</evidence>
<dbReference type="InterPro" id="IPR029069">
    <property type="entry name" value="HotDog_dom_sf"/>
</dbReference>
<reference evidence="8 9" key="1">
    <citation type="submission" date="2024-05" db="EMBL/GenBank/DDBJ databases">
        <title>De novo assembly of an allotetraploid wild potato.</title>
        <authorList>
            <person name="Hosaka A.J."/>
        </authorList>
    </citation>
    <scope>NUCLEOTIDE SEQUENCE [LARGE SCALE GENOMIC DNA]</scope>
    <source>
        <tissue evidence="8">Young leaves</tissue>
    </source>
</reference>
<feature type="non-terminal residue" evidence="8">
    <location>
        <position position="1"/>
    </location>
</feature>
<dbReference type="Proteomes" id="UP001627284">
    <property type="component" value="Unassembled WGS sequence"/>
</dbReference>
<proteinExistence type="inferred from homology"/>
<evidence type="ECO:0000256" key="7">
    <source>
        <dbReference type="ARBA" id="ARBA00023098"/>
    </source>
</evidence>
<keyword evidence="4" id="KW-0934">Plastid</keyword>
<evidence type="ECO:0000256" key="3">
    <source>
        <dbReference type="ARBA" id="ARBA00022528"/>
    </source>
</evidence>
<dbReference type="GO" id="GO:0006629">
    <property type="term" value="P:lipid metabolic process"/>
    <property type="evidence" value="ECO:0007669"/>
    <property type="project" value="UniProtKB-KW"/>
</dbReference>
<dbReference type="GO" id="GO:0009507">
    <property type="term" value="C:chloroplast"/>
    <property type="evidence" value="ECO:0007669"/>
    <property type="project" value="UniProtKB-SubCell"/>
</dbReference>